<evidence type="ECO:0000313" key="6">
    <source>
        <dbReference type="Proteomes" id="UP000199516"/>
    </source>
</evidence>
<keyword evidence="2 3" id="KW-0092">Biotin</keyword>
<sequence>MADKVLSPLPGIFYRKPSPDKDVYVNEGDSVKEGDILGLVEVMKNFYEVKAEKDGVIEKFHVENESEIEAGQEIATIS</sequence>
<evidence type="ECO:0000256" key="2">
    <source>
        <dbReference type="ARBA" id="ARBA00023267"/>
    </source>
</evidence>
<accession>A0A1I2BA26</accession>
<keyword evidence="3" id="KW-0443">Lipid metabolism</keyword>
<dbReference type="STRING" id="930128.SAMN05192532_102178"/>
<dbReference type="InterPro" id="IPR011053">
    <property type="entry name" value="Single_hybrid_motif"/>
</dbReference>
<dbReference type="RefSeq" id="WP_091658362.1">
    <property type="nucleotide sequence ID" value="NZ_FONT01000002.1"/>
</dbReference>
<dbReference type="OrthoDB" id="9811735at2"/>
<comment type="function">
    <text evidence="3">This protein is a component of the acetyl coenzyme A carboxylase complex; first, biotin carboxylase catalyzes the carboxylation of the carrier protein and then the transcarboxylase transfers the carboxyl group to form malonyl-CoA.</text>
</comment>
<dbReference type="EMBL" id="FONT01000002">
    <property type="protein sequence ID" value="SFE52991.1"/>
    <property type="molecule type" value="Genomic_DNA"/>
</dbReference>
<dbReference type="GO" id="GO:0009317">
    <property type="term" value="C:acetyl-CoA carboxylase complex"/>
    <property type="evidence" value="ECO:0007669"/>
    <property type="project" value="InterPro"/>
</dbReference>
<dbReference type="InterPro" id="IPR000089">
    <property type="entry name" value="Biotin_lipoyl"/>
</dbReference>
<dbReference type="NCBIfam" id="NF005457">
    <property type="entry name" value="PRK07051.1"/>
    <property type="match status" value="1"/>
</dbReference>
<dbReference type="GO" id="GO:0006633">
    <property type="term" value="P:fatty acid biosynthetic process"/>
    <property type="evidence" value="ECO:0007669"/>
    <property type="project" value="UniProtKB-UniPathway"/>
</dbReference>
<comment type="pathway">
    <text evidence="3">Lipid metabolism; fatty acid biosynthesis.</text>
</comment>
<keyword evidence="3" id="KW-0276">Fatty acid metabolism</keyword>
<dbReference type="Gene3D" id="2.40.50.100">
    <property type="match status" value="1"/>
</dbReference>
<dbReference type="SUPFAM" id="SSF51230">
    <property type="entry name" value="Single hybrid motif"/>
    <property type="match status" value="1"/>
</dbReference>
<dbReference type="GO" id="GO:0003989">
    <property type="term" value="F:acetyl-CoA carboxylase activity"/>
    <property type="evidence" value="ECO:0007669"/>
    <property type="project" value="InterPro"/>
</dbReference>
<dbReference type="UniPathway" id="UPA00094"/>
<dbReference type="Pfam" id="PF00364">
    <property type="entry name" value="Biotin_lipoyl"/>
    <property type="match status" value="1"/>
</dbReference>
<dbReference type="InterPro" id="IPR050709">
    <property type="entry name" value="Biotin_Carboxyl_Carrier/Decarb"/>
</dbReference>
<keyword evidence="6" id="KW-1185">Reference proteome</keyword>
<organism evidence="5 6">
    <name type="scientific">Alteribacillus iranensis</name>
    <dbReference type="NCBI Taxonomy" id="930128"/>
    <lineage>
        <taxon>Bacteria</taxon>
        <taxon>Bacillati</taxon>
        <taxon>Bacillota</taxon>
        <taxon>Bacilli</taxon>
        <taxon>Bacillales</taxon>
        <taxon>Bacillaceae</taxon>
        <taxon>Alteribacillus</taxon>
    </lineage>
</organism>
<evidence type="ECO:0000313" key="5">
    <source>
        <dbReference type="EMBL" id="SFE52991.1"/>
    </source>
</evidence>
<dbReference type="PANTHER" id="PTHR45266">
    <property type="entry name" value="OXALOACETATE DECARBOXYLASE ALPHA CHAIN"/>
    <property type="match status" value="1"/>
</dbReference>
<gene>
    <name evidence="5" type="ORF">SAMN05192532_102178</name>
</gene>
<reference evidence="5 6" key="1">
    <citation type="submission" date="2016-10" db="EMBL/GenBank/DDBJ databases">
        <authorList>
            <person name="de Groot N.N."/>
        </authorList>
    </citation>
    <scope>NUCLEOTIDE SEQUENCE [LARGE SCALE GENOMIC DNA]</scope>
    <source>
        <strain evidence="5 6">DSM 23995</strain>
    </source>
</reference>
<proteinExistence type="predicted"/>
<evidence type="ECO:0000259" key="4">
    <source>
        <dbReference type="PROSITE" id="PS50968"/>
    </source>
</evidence>
<protein>
    <recommendedName>
        <fullName evidence="1 3">Biotin carboxyl carrier protein of acetyl-CoA carboxylase</fullName>
    </recommendedName>
</protein>
<evidence type="ECO:0000256" key="3">
    <source>
        <dbReference type="RuleBase" id="RU364072"/>
    </source>
</evidence>
<evidence type="ECO:0000256" key="1">
    <source>
        <dbReference type="ARBA" id="ARBA00017562"/>
    </source>
</evidence>
<dbReference type="CDD" id="cd06850">
    <property type="entry name" value="biotinyl_domain"/>
    <property type="match status" value="1"/>
</dbReference>
<dbReference type="AlphaFoldDB" id="A0A1I2BA26"/>
<dbReference type="PANTHER" id="PTHR45266:SF3">
    <property type="entry name" value="OXALOACETATE DECARBOXYLASE ALPHA CHAIN"/>
    <property type="match status" value="1"/>
</dbReference>
<dbReference type="PROSITE" id="PS50968">
    <property type="entry name" value="BIOTINYL_LIPOYL"/>
    <property type="match status" value="1"/>
</dbReference>
<dbReference type="InterPro" id="IPR001249">
    <property type="entry name" value="AcCoA_biotinCC"/>
</dbReference>
<name>A0A1I2BA26_9BACI</name>
<keyword evidence="3" id="KW-0444">Lipid biosynthesis</keyword>
<dbReference type="Proteomes" id="UP000199516">
    <property type="component" value="Unassembled WGS sequence"/>
</dbReference>
<dbReference type="PRINTS" id="PR01071">
    <property type="entry name" value="ACOABIOTINCC"/>
</dbReference>
<feature type="domain" description="Lipoyl-binding" evidence="4">
    <location>
        <begin position="1"/>
        <end position="78"/>
    </location>
</feature>
<keyword evidence="3" id="KW-0275">Fatty acid biosynthesis</keyword>